<evidence type="ECO:0000313" key="3">
    <source>
        <dbReference type="Proteomes" id="UP000017820"/>
    </source>
</evidence>
<evidence type="ECO:0000256" key="1">
    <source>
        <dbReference type="SAM" id="SignalP"/>
    </source>
</evidence>
<name>V4I0E2_PSEL2</name>
<organism evidence="2 3">
    <name type="scientific">Pseudoalteromonas luteoviolacea (strain 2ta16)</name>
    <dbReference type="NCBI Taxonomy" id="1353533"/>
    <lineage>
        <taxon>Bacteria</taxon>
        <taxon>Pseudomonadati</taxon>
        <taxon>Pseudomonadota</taxon>
        <taxon>Gammaproteobacteria</taxon>
        <taxon>Alteromonadales</taxon>
        <taxon>Pseudoalteromonadaceae</taxon>
        <taxon>Pseudoalteromonas</taxon>
    </lineage>
</organism>
<dbReference type="RefSeq" id="WP_023397126.1">
    <property type="nucleotide sequence ID" value="NZ_AUSV01000002.1"/>
</dbReference>
<dbReference type="Proteomes" id="UP000017820">
    <property type="component" value="Unassembled WGS sequence"/>
</dbReference>
<dbReference type="EMBL" id="AUSV01000002">
    <property type="protein sequence ID" value="ESP95513.1"/>
    <property type="molecule type" value="Genomic_DNA"/>
</dbReference>
<dbReference type="Pfam" id="PF14352">
    <property type="entry name" value="DUF4402"/>
    <property type="match status" value="1"/>
</dbReference>
<feature type="chain" id="PRO_5004719301" description="DUF4402 domain-containing protein" evidence="1">
    <location>
        <begin position="27"/>
        <end position="198"/>
    </location>
</feature>
<reference evidence="2 3" key="1">
    <citation type="submission" date="2013-07" db="EMBL/GenBank/DDBJ databases">
        <title>Draft genome sequence of Pseudoalteromonas luteoviolacea 2ta16.</title>
        <authorList>
            <person name="Allen E.E."/>
            <person name="Azam F."/>
            <person name="Podell S."/>
        </authorList>
    </citation>
    <scope>NUCLEOTIDE SEQUENCE [LARGE SCALE GENOMIC DNA]</scope>
    <source>
        <strain evidence="2 3">2ta16</strain>
    </source>
</reference>
<dbReference type="AlphaFoldDB" id="V4I0E2"/>
<dbReference type="InterPro" id="IPR025514">
    <property type="entry name" value="DUF4402"/>
</dbReference>
<gene>
    <name evidence="2" type="ORF">PL2TA16_02257</name>
</gene>
<dbReference type="GeneID" id="29920860"/>
<keyword evidence="1" id="KW-0732">Signal</keyword>
<protein>
    <recommendedName>
        <fullName evidence="4">DUF4402 domain-containing protein</fullName>
    </recommendedName>
</protein>
<feature type="signal peptide" evidence="1">
    <location>
        <begin position="1"/>
        <end position="26"/>
    </location>
</feature>
<comment type="caution">
    <text evidence="2">The sequence shown here is derived from an EMBL/GenBank/DDBJ whole genome shotgun (WGS) entry which is preliminary data.</text>
</comment>
<evidence type="ECO:0000313" key="2">
    <source>
        <dbReference type="EMBL" id="ESP95513.1"/>
    </source>
</evidence>
<proteinExistence type="predicted"/>
<dbReference type="PATRIC" id="fig|1353533.3.peg.153"/>
<sequence length="198" mass="20409">MKNNLKQLGLMTAIAVLPFASFSAQKATFDAKVKVKNAFQLVKNNDLDFGTIRAVADNTGTDTASLTIPADTTQTPTVASTNVSNAEIAIISAGSPAQFQISGVVPFATLSITDPVETDVSLAAGSGSGAAGFKLGSFTYYIETGASNSTPVVGKQIQVNENGEAVFNIGATLSTTTGNSANYLDGDYIGTFTLEVSY</sequence>
<accession>V4I0E2</accession>
<evidence type="ECO:0008006" key="4">
    <source>
        <dbReference type="Google" id="ProtNLM"/>
    </source>
</evidence>